<feature type="active site" evidence="3">
    <location>
        <position position="166"/>
    </location>
</feature>
<organism evidence="7 8">
    <name type="scientific">Candidatus Andersenbacteria bacterium CG10_big_fil_rev_8_21_14_0_10_54_11</name>
    <dbReference type="NCBI Taxonomy" id="1974485"/>
    <lineage>
        <taxon>Bacteria</taxon>
        <taxon>Candidatus Anderseniibacteriota</taxon>
    </lineage>
</organism>
<proteinExistence type="inferred from homology"/>
<dbReference type="Pfam" id="PF01479">
    <property type="entry name" value="S4"/>
    <property type="match status" value="1"/>
</dbReference>
<dbReference type="GO" id="GO:0000455">
    <property type="term" value="P:enzyme-directed rRNA pseudouridine synthesis"/>
    <property type="evidence" value="ECO:0007669"/>
    <property type="project" value="TreeGrafter"/>
</dbReference>
<dbReference type="InterPro" id="IPR006145">
    <property type="entry name" value="PsdUridine_synth_RsuA/RluA"/>
</dbReference>
<dbReference type="InterPro" id="IPR006225">
    <property type="entry name" value="PsdUridine_synth_RluC/D"/>
</dbReference>
<dbReference type="EC" id="5.4.99.-" evidence="5"/>
<evidence type="ECO:0000256" key="4">
    <source>
        <dbReference type="PROSITE-ProRule" id="PRU00182"/>
    </source>
</evidence>
<keyword evidence="4" id="KW-0694">RNA-binding</keyword>
<dbReference type="PANTHER" id="PTHR21600:SF44">
    <property type="entry name" value="RIBOSOMAL LARGE SUBUNIT PSEUDOURIDINE SYNTHASE D"/>
    <property type="match status" value="1"/>
</dbReference>
<dbReference type="SUPFAM" id="SSF55120">
    <property type="entry name" value="Pseudouridine synthase"/>
    <property type="match status" value="1"/>
</dbReference>
<dbReference type="Pfam" id="PF00849">
    <property type="entry name" value="PseudoU_synth_2"/>
    <property type="match status" value="1"/>
</dbReference>
<sequence length="349" mass="38028">MPPLAALPLSKTALPAIQRDVPAQITITAAEAGQRLDIYLADRFSAHSRAALQRAVKSGQITVNSKTVKPGCLLRAGDIVVVFPLPSGKREGLSGGQAGKRATAPPQRIPILYEDAAVVVINKPAGLLTHAAEDPAASSVAKWFAARYPGQHIGDPGRPGVVHRLDRDTSGVMVLAKTSEVFATLKEQFKRRHVQKEYLALVLGVPGGEDGRITRPIARSRRNPNRRAVAPPLKVKAGGVQSPFAAKPAITEWRREETFQGKYALLRVMPYTGRTHQIRVHLHFIGHPIIGDPIYAFKRISPPAGIQRLMLHAEKLTLRLPSVDQGKRKVFTAPLPAEFEAILDRLRQA</sequence>
<dbReference type="InterPro" id="IPR006224">
    <property type="entry name" value="PsdUridine_synth_RluA-like_CS"/>
</dbReference>
<dbReference type="InterPro" id="IPR050188">
    <property type="entry name" value="RluA_PseudoU_synthase"/>
</dbReference>
<evidence type="ECO:0000259" key="6">
    <source>
        <dbReference type="SMART" id="SM00363"/>
    </source>
</evidence>
<name>A0A2M6WZS2_9BACT</name>
<dbReference type="NCBIfam" id="TIGR00005">
    <property type="entry name" value="rluA_subfam"/>
    <property type="match status" value="1"/>
</dbReference>
<evidence type="ECO:0000256" key="5">
    <source>
        <dbReference type="RuleBase" id="RU362028"/>
    </source>
</evidence>
<dbReference type="Gene3D" id="3.30.2350.10">
    <property type="entry name" value="Pseudouridine synthase"/>
    <property type="match status" value="1"/>
</dbReference>
<dbReference type="AlphaFoldDB" id="A0A2M6WZS2"/>
<dbReference type="CDD" id="cd02869">
    <property type="entry name" value="PseudoU_synth_RluA_like"/>
    <property type="match status" value="1"/>
</dbReference>
<comment type="similarity">
    <text evidence="1 5">Belongs to the pseudouridine synthase RluA family.</text>
</comment>
<dbReference type="EMBL" id="PEZP01000018">
    <property type="protein sequence ID" value="PIT98286.1"/>
    <property type="molecule type" value="Genomic_DNA"/>
</dbReference>
<dbReference type="PANTHER" id="PTHR21600">
    <property type="entry name" value="MITOCHONDRIAL RNA PSEUDOURIDINE SYNTHASE"/>
    <property type="match status" value="1"/>
</dbReference>
<dbReference type="InterPro" id="IPR020103">
    <property type="entry name" value="PsdUridine_synth_cat_dom_sf"/>
</dbReference>
<dbReference type="SMART" id="SM00363">
    <property type="entry name" value="S4"/>
    <property type="match status" value="1"/>
</dbReference>
<protein>
    <recommendedName>
        <fullName evidence="5">Pseudouridine synthase</fullName>
        <ecNumber evidence="5">5.4.99.-</ecNumber>
    </recommendedName>
</protein>
<evidence type="ECO:0000256" key="1">
    <source>
        <dbReference type="ARBA" id="ARBA00010876"/>
    </source>
</evidence>
<dbReference type="CDD" id="cd00165">
    <property type="entry name" value="S4"/>
    <property type="match status" value="1"/>
</dbReference>
<dbReference type="Proteomes" id="UP000230731">
    <property type="component" value="Unassembled WGS sequence"/>
</dbReference>
<comment type="function">
    <text evidence="5">Responsible for synthesis of pseudouridine from uracil.</text>
</comment>
<dbReference type="Gene3D" id="3.10.290.10">
    <property type="entry name" value="RNA-binding S4 domain"/>
    <property type="match status" value="1"/>
</dbReference>
<comment type="catalytic activity">
    <reaction evidence="5">
        <text>a uridine in RNA = a pseudouridine in RNA</text>
        <dbReference type="Rhea" id="RHEA:48348"/>
        <dbReference type="Rhea" id="RHEA-COMP:12068"/>
        <dbReference type="Rhea" id="RHEA-COMP:12069"/>
        <dbReference type="ChEBI" id="CHEBI:65314"/>
        <dbReference type="ChEBI" id="CHEBI:65315"/>
    </reaction>
</comment>
<dbReference type="PROSITE" id="PS01129">
    <property type="entry name" value="PSI_RLU"/>
    <property type="match status" value="1"/>
</dbReference>
<evidence type="ECO:0000256" key="2">
    <source>
        <dbReference type="ARBA" id="ARBA00023235"/>
    </source>
</evidence>
<evidence type="ECO:0000313" key="7">
    <source>
        <dbReference type="EMBL" id="PIT98286.1"/>
    </source>
</evidence>
<gene>
    <name evidence="7" type="ORF">COT71_01540</name>
</gene>
<comment type="caution">
    <text evidence="7">The sequence shown here is derived from an EMBL/GenBank/DDBJ whole genome shotgun (WGS) entry which is preliminary data.</text>
</comment>
<evidence type="ECO:0000256" key="3">
    <source>
        <dbReference type="PIRSR" id="PIRSR606225-1"/>
    </source>
</evidence>
<keyword evidence="2 5" id="KW-0413">Isomerase</keyword>
<dbReference type="PROSITE" id="PS50889">
    <property type="entry name" value="S4"/>
    <property type="match status" value="1"/>
</dbReference>
<feature type="domain" description="RNA-binding S4" evidence="6">
    <location>
        <begin position="34"/>
        <end position="93"/>
    </location>
</feature>
<dbReference type="GO" id="GO:0120159">
    <property type="term" value="F:rRNA pseudouridine synthase activity"/>
    <property type="evidence" value="ECO:0007669"/>
    <property type="project" value="UniProtKB-ARBA"/>
</dbReference>
<evidence type="ECO:0000313" key="8">
    <source>
        <dbReference type="Proteomes" id="UP000230731"/>
    </source>
</evidence>
<accession>A0A2M6WZS2</accession>
<dbReference type="InterPro" id="IPR036986">
    <property type="entry name" value="S4_RNA-bd_sf"/>
</dbReference>
<dbReference type="SUPFAM" id="SSF55174">
    <property type="entry name" value="Alpha-L RNA-binding motif"/>
    <property type="match status" value="1"/>
</dbReference>
<reference evidence="8" key="1">
    <citation type="submission" date="2017-09" db="EMBL/GenBank/DDBJ databases">
        <title>Depth-based differentiation of microbial function through sediment-hosted aquifers and enrichment of novel symbionts in the deep terrestrial subsurface.</title>
        <authorList>
            <person name="Probst A.J."/>
            <person name="Ladd B."/>
            <person name="Jarett J.K."/>
            <person name="Geller-Mcgrath D.E."/>
            <person name="Sieber C.M.K."/>
            <person name="Emerson J.B."/>
            <person name="Anantharaman K."/>
            <person name="Thomas B.C."/>
            <person name="Malmstrom R."/>
            <person name="Stieglmeier M."/>
            <person name="Klingl A."/>
            <person name="Woyke T."/>
            <person name="Ryan C.M."/>
            <person name="Banfield J.F."/>
        </authorList>
    </citation>
    <scope>NUCLEOTIDE SEQUENCE [LARGE SCALE GENOMIC DNA]</scope>
</reference>
<dbReference type="GO" id="GO:0003723">
    <property type="term" value="F:RNA binding"/>
    <property type="evidence" value="ECO:0007669"/>
    <property type="project" value="UniProtKB-KW"/>
</dbReference>
<dbReference type="InterPro" id="IPR002942">
    <property type="entry name" value="S4_RNA-bd"/>
</dbReference>